<organism evidence="1 2">
    <name type="scientific">Carya illinoinensis</name>
    <name type="common">Pecan</name>
    <dbReference type="NCBI Taxonomy" id="32201"/>
    <lineage>
        <taxon>Eukaryota</taxon>
        <taxon>Viridiplantae</taxon>
        <taxon>Streptophyta</taxon>
        <taxon>Embryophyta</taxon>
        <taxon>Tracheophyta</taxon>
        <taxon>Spermatophyta</taxon>
        <taxon>Magnoliopsida</taxon>
        <taxon>eudicotyledons</taxon>
        <taxon>Gunneridae</taxon>
        <taxon>Pentapetalae</taxon>
        <taxon>rosids</taxon>
        <taxon>fabids</taxon>
        <taxon>Fagales</taxon>
        <taxon>Juglandaceae</taxon>
        <taxon>Carya</taxon>
    </lineage>
</organism>
<evidence type="ECO:0000313" key="2">
    <source>
        <dbReference type="Proteomes" id="UP000811609"/>
    </source>
</evidence>
<dbReference type="AlphaFoldDB" id="A0A8T1N8Q5"/>
<evidence type="ECO:0000313" key="1">
    <source>
        <dbReference type="EMBL" id="KAG6625417.1"/>
    </source>
</evidence>
<accession>A0A8T1N8Q5</accession>
<reference evidence="1" key="1">
    <citation type="submission" date="2020-12" db="EMBL/GenBank/DDBJ databases">
        <title>WGS assembly of Carya illinoinensis cv. Pawnee.</title>
        <authorList>
            <person name="Platts A."/>
            <person name="Shu S."/>
            <person name="Wright S."/>
            <person name="Barry K."/>
            <person name="Edger P."/>
            <person name="Pires J.C."/>
            <person name="Schmutz J."/>
        </authorList>
    </citation>
    <scope>NUCLEOTIDE SEQUENCE</scope>
    <source>
        <tissue evidence="1">Leaf</tissue>
    </source>
</reference>
<keyword evidence="2" id="KW-1185">Reference proteome</keyword>
<sequence length="120" mass="13420">MALPTSTPSAPHPATCNRSYDRVPCACMAGSMSFYIQAFNVEIGKETCFTCSGVDMPKPTATGLVVACHIINPRLLVKGPFIMLIVDSFYGHSWKKQFRHASYYTREGYKLTKALNRLFF</sequence>
<dbReference type="EMBL" id="CM031824">
    <property type="protein sequence ID" value="KAG6625417.1"/>
    <property type="molecule type" value="Genomic_DNA"/>
</dbReference>
<proteinExistence type="predicted"/>
<protein>
    <submittedName>
        <fullName evidence="1">Uncharacterized protein</fullName>
    </submittedName>
</protein>
<comment type="caution">
    <text evidence="1">The sequence shown here is derived from an EMBL/GenBank/DDBJ whole genome shotgun (WGS) entry which is preliminary data.</text>
</comment>
<name>A0A8T1N8Q5_CARIL</name>
<dbReference type="Proteomes" id="UP000811609">
    <property type="component" value="Chromosome 16"/>
</dbReference>
<gene>
    <name evidence="1" type="ORF">CIPAW_16G095400</name>
</gene>